<evidence type="ECO:0000256" key="10">
    <source>
        <dbReference type="ARBA" id="ARBA00023331"/>
    </source>
</evidence>
<keyword evidence="10" id="KW-0166">Nematocyst</keyword>
<dbReference type="GO" id="GO:0090729">
    <property type="term" value="F:toxin activity"/>
    <property type="evidence" value="ECO:0007669"/>
    <property type="project" value="UniProtKB-KW"/>
</dbReference>
<feature type="signal peptide" evidence="11">
    <location>
        <begin position="1"/>
        <end position="21"/>
    </location>
</feature>
<comment type="similarity">
    <text evidence="3">Belongs to the sea anemone type 3 (BDS) potassium channel toxin family.</text>
</comment>
<evidence type="ECO:0000256" key="4">
    <source>
        <dbReference type="ARBA" id="ARBA00022525"/>
    </source>
</evidence>
<protein>
    <submittedName>
        <fullName evidence="12">Type III potassium channel toxin protein</fullName>
    </submittedName>
</protein>
<keyword evidence="12" id="KW-0406">Ion transport</keyword>
<dbReference type="Pfam" id="PF07936">
    <property type="entry name" value="Defensin_4"/>
    <property type="match status" value="1"/>
</dbReference>
<keyword evidence="7" id="KW-0632">Potassium channel impairing toxin</keyword>
<evidence type="ECO:0000256" key="3">
    <source>
        <dbReference type="ARBA" id="ARBA00007488"/>
    </source>
</evidence>
<keyword evidence="9" id="KW-1015">Disulfide bond</keyword>
<dbReference type="AlphaFoldDB" id="A0A0S1M193"/>
<sequence length="75" mass="8461">MAMKILLILVLCMASVFLSNGVEVTTRGFPCRCGRNDPVGDRWFWRRSCPGGYNYKGSCRVLLDVCCYPNHGEKV</sequence>
<comment type="subcellular location">
    <subcellularLocation>
        <location evidence="1">Nematocyst</location>
    </subcellularLocation>
    <subcellularLocation>
        <location evidence="2">Secreted</location>
    </subcellularLocation>
</comment>
<accession>A0A0S1M193</accession>
<evidence type="ECO:0000256" key="1">
    <source>
        <dbReference type="ARBA" id="ARBA00004532"/>
    </source>
</evidence>
<dbReference type="GO" id="GO:0005576">
    <property type="term" value="C:extracellular region"/>
    <property type="evidence" value="ECO:0007669"/>
    <property type="project" value="UniProtKB-SubCell"/>
</dbReference>
<keyword evidence="12" id="KW-0813">Transport</keyword>
<evidence type="ECO:0000256" key="5">
    <source>
        <dbReference type="ARBA" id="ARBA00022635"/>
    </source>
</evidence>
<dbReference type="Gene3D" id="2.20.20.10">
    <property type="entry name" value="Anthopleurin-A"/>
    <property type="match status" value="1"/>
</dbReference>
<dbReference type="GO" id="GO:0034220">
    <property type="term" value="P:monoatomic ion transmembrane transport"/>
    <property type="evidence" value="ECO:0007669"/>
    <property type="project" value="UniProtKB-KW"/>
</dbReference>
<evidence type="ECO:0000256" key="9">
    <source>
        <dbReference type="ARBA" id="ARBA00023157"/>
    </source>
</evidence>
<keyword evidence="4" id="KW-0964">Secreted</keyword>
<dbReference type="InterPro" id="IPR023355">
    <property type="entry name" value="Myo_ane_neurotoxin_sf"/>
</dbReference>
<feature type="chain" id="PRO_5006588940" evidence="11">
    <location>
        <begin position="22"/>
        <end position="75"/>
    </location>
</feature>
<reference evidence="12" key="1">
    <citation type="journal article" date="2015" name="Toxicon">
        <title>Multi-copy venom genes hidden in de novo transcriptome assemblies, a cautionary tale with the snakelocks sea anemone Anemonia sulcata (Pennant, 1977).</title>
        <authorList>
            <person name="Macrander J."/>
            <person name="Broe M."/>
            <person name="Daly M."/>
        </authorList>
    </citation>
    <scope>NUCLEOTIDE SEQUENCE</scope>
</reference>
<evidence type="ECO:0000256" key="8">
    <source>
        <dbReference type="ARBA" id="ARBA00022872"/>
    </source>
</evidence>
<organism evidence="12">
    <name type="scientific">Anemonia sulcata</name>
    <name type="common">Mediterranean snakelocks sea anemone</name>
    <dbReference type="NCBI Taxonomy" id="6108"/>
    <lineage>
        <taxon>Eukaryota</taxon>
        <taxon>Metazoa</taxon>
        <taxon>Cnidaria</taxon>
        <taxon>Anthozoa</taxon>
        <taxon>Hexacorallia</taxon>
        <taxon>Actiniaria</taxon>
        <taxon>Actiniidae</taxon>
        <taxon>Anemonia</taxon>
    </lineage>
</organism>
<dbReference type="SUPFAM" id="SSF57392">
    <property type="entry name" value="Defensin-like"/>
    <property type="match status" value="1"/>
</dbReference>
<evidence type="ECO:0000256" key="7">
    <source>
        <dbReference type="ARBA" id="ARBA00022773"/>
    </source>
</evidence>
<proteinExistence type="evidence at transcript level"/>
<dbReference type="GO" id="GO:0008200">
    <property type="term" value="F:ion channel inhibitor activity"/>
    <property type="evidence" value="ECO:0007669"/>
    <property type="project" value="InterPro"/>
</dbReference>
<keyword evidence="6" id="KW-0800">Toxin</keyword>
<evidence type="ECO:0000256" key="11">
    <source>
        <dbReference type="SAM" id="SignalP"/>
    </source>
</evidence>
<dbReference type="InterPro" id="IPR012414">
    <property type="entry name" value="BDS_K_chnl_tox"/>
</dbReference>
<keyword evidence="11" id="KW-0732">Signal</keyword>
<evidence type="ECO:0000256" key="2">
    <source>
        <dbReference type="ARBA" id="ARBA00004613"/>
    </source>
</evidence>
<evidence type="ECO:0000256" key="6">
    <source>
        <dbReference type="ARBA" id="ARBA00022656"/>
    </source>
</evidence>
<name>A0A0S1M193_ANESU</name>
<gene>
    <name evidence="12" type="primary">KTx</name>
</gene>
<dbReference type="GO" id="GO:0042151">
    <property type="term" value="C:nematocyst"/>
    <property type="evidence" value="ECO:0007669"/>
    <property type="project" value="UniProtKB-SubCell"/>
</dbReference>
<keyword evidence="8" id="KW-0872">Ion channel impairing toxin</keyword>
<dbReference type="GO" id="GO:0015459">
    <property type="term" value="F:potassium channel regulator activity"/>
    <property type="evidence" value="ECO:0007669"/>
    <property type="project" value="UniProtKB-KW"/>
</dbReference>
<keyword evidence="12" id="KW-0407">Ion channel</keyword>
<evidence type="ECO:0000313" key="12">
    <source>
        <dbReference type="EMBL" id="ALL34538.1"/>
    </source>
</evidence>
<keyword evidence="5" id="KW-1220">Voltage-gated potassium channel impairing toxin</keyword>
<dbReference type="EMBL" id="KT948948">
    <property type="protein sequence ID" value="ALL34538.1"/>
    <property type="molecule type" value="mRNA"/>
</dbReference>